<dbReference type="PANTHER" id="PTHR26312">
    <property type="entry name" value="TETRATRICOPEPTIDE REPEAT PROTEIN 5"/>
    <property type="match status" value="1"/>
</dbReference>
<dbReference type="RefSeq" id="WP_336436151.1">
    <property type="nucleotide sequence ID" value="NZ_JBAWKS010000002.1"/>
</dbReference>
<dbReference type="Pfam" id="PF13181">
    <property type="entry name" value="TPR_8"/>
    <property type="match status" value="1"/>
</dbReference>
<dbReference type="SUPFAM" id="SSF81901">
    <property type="entry name" value="HCP-like"/>
    <property type="match status" value="1"/>
</dbReference>
<dbReference type="Gene3D" id="3.40.50.1220">
    <property type="entry name" value="TPP-binding domain"/>
    <property type="match status" value="1"/>
</dbReference>
<dbReference type="Proteomes" id="UP001382455">
    <property type="component" value="Unassembled WGS sequence"/>
</dbReference>
<dbReference type="SMART" id="SM00028">
    <property type="entry name" value="TPR"/>
    <property type="match status" value="4"/>
</dbReference>
<sequence length="603" mass="69541">MSEVSEKSLIQSISQNKDRGRRYAFLLGAGASIQSGIVGASTLAKKWLEEIQKNDSEQYKTITENNNFNANNLAASYTDIYRARFQDFPEDGYREIEELMSDDRVQPSLGYTVLAQVLTNTRHNVVLTTNFDRLTETALLTYTNTHARVIAHEEMLNLIAIHDQKPSIVKIHRDMQFSPMSDADEVEELNSKWNDIIRTLLEQYSLICLGYGGNDNGLMNILKKEMKTVQQAKVYWCYRGEATENVQALSSEHKQKFKLVKTAGFDEFMLELNQVLDYKTLEERIQSIAEERLKQYQTQLKKLTENSQNNSNSEAIKELLAKTWYEVQLKINKEPDLDKKDMLFKWGLEQFPKSHELIGNYALFLKSDKKDYEHAEKYYLKAIELDPNHVNNIGNYATFLSDIKKDFEQAEKYYLKAIELDPNNATHIGNYANFLADVKKDYEQAEKYYLKSIELDPNDATHIGNYGIHLDCHKKEYDKAEKYYLKSLELDPNYSNIISNYANLLLQKGKLKKATPYIEAAEKDATDAALKLELAFYRIALYSDHYKENRALIDKLLAEGHTSPGWDFSGVIAQAEEQGRDNIDELKQLAEQISNGKNNKQKK</sequence>
<evidence type="ECO:0000256" key="1">
    <source>
        <dbReference type="SAM" id="Coils"/>
    </source>
</evidence>
<dbReference type="PANTHER" id="PTHR26312:SF87">
    <property type="entry name" value="TETRATRICOPEPTIDE REPEAT PROTEIN 5"/>
    <property type="match status" value="1"/>
</dbReference>
<dbReference type="InterPro" id="IPR003107">
    <property type="entry name" value="HAT"/>
</dbReference>
<dbReference type="SUPFAM" id="SSF52467">
    <property type="entry name" value="DHS-like NAD/FAD-binding domain"/>
    <property type="match status" value="1"/>
</dbReference>
<protein>
    <submittedName>
        <fullName evidence="2">Tetratricopeptide repeat protein</fullName>
    </submittedName>
</protein>
<dbReference type="InterPro" id="IPR019734">
    <property type="entry name" value="TPR_rpt"/>
</dbReference>
<dbReference type="Gene3D" id="1.25.40.10">
    <property type="entry name" value="Tetratricopeptide repeat domain"/>
    <property type="match status" value="3"/>
</dbReference>
<keyword evidence="1" id="KW-0175">Coiled coil</keyword>
<dbReference type="InterPro" id="IPR029035">
    <property type="entry name" value="DHS-like_NAD/FAD-binding_dom"/>
</dbReference>
<comment type="caution">
    <text evidence="2">The sequence shown here is derived from an EMBL/GenBank/DDBJ whole genome shotgun (WGS) entry which is preliminary data.</text>
</comment>
<reference evidence="2 3" key="1">
    <citation type="submission" date="2023-12" db="EMBL/GenBank/DDBJ databases">
        <title>Friends and Foes: Symbiotic and Algicidal bacterial influence on Karenia brevis blooms.</title>
        <authorList>
            <person name="Fei C."/>
            <person name="Mohamed A.R."/>
            <person name="Booker A."/>
            <person name="Arshad M."/>
            <person name="Klass S."/>
            <person name="Ahn S."/>
            <person name="Gilbert P.M."/>
            <person name="Heil C.A."/>
            <person name="Martinez J.M."/>
            <person name="Amin S.A."/>
        </authorList>
    </citation>
    <scope>NUCLEOTIDE SEQUENCE [LARGE SCALE GENOMIC DNA]</scope>
    <source>
        <strain evidence="2 3">CE15</strain>
    </source>
</reference>
<evidence type="ECO:0000313" key="2">
    <source>
        <dbReference type="EMBL" id="MEI4551121.1"/>
    </source>
</evidence>
<dbReference type="SMART" id="SM00386">
    <property type="entry name" value="HAT"/>
    <property type="match status" value="3"/>
</dbReference>
<proteinExistence type="predicted"/>
<name>A0ABU8EW60_9GAMM</name>
<keyword evidence="3" id="KW-1185">Reference proteome</keyword>
<dbReference type="EMBL" id="JBAWKS010000002">
    <property type="protein sequence ID" value="MEI4551121.1"/>
    <property type="molecule type" value="Genomic_DNA"/>
</dbReference>
<accession>A0ABU8EW60</accession>
<organism evidence="2 3">
    <name type="scientific">Pseudoalteromonas spongiae</name>
    <dbReference type="NCBI Taxonomy" id="298657"/>
    <lineage>
        <taxon>Bacteria</taxon>
        <taxon>Pseudomonadati</taxon>
        <taxon>Pseudomonadota</taxon>
        <taxon>Gammaproteobacteria</taxon>
        <taxon>Alteromonadales</taxon>
        <taxon>Pseudoalteromonadaceae</taxon>
        <taxon>Pseudoalteromonas</taxon>
    </lineage>
</organism>
<dbReference type="Pfam" id="PF13289">
    <property type="entry name" value="SIR2_2"/>
    <property type="match status" value="1"/>
</dbReference>
<gene>
    <name evidence="2" type="ORF">WAE96_15720</name>
</gene>
<evidence type="ECO:0000313" key="3">
    <source>
        <dbReference type="Proteomes" id="UP001382455"/>
    </source>
</evidence>
<feature type="coiled-coil region" evidence="1">
    <location>
        <begin position="286"/>
        <end position="313"/>
    </location>
</feature>
<dbReference type="Pfam" id="PF13431">
    <property type="entry name" value="TPR_17"/>
    <property type="match status" value="2"/>
</dbReference>
<dbReference type="InterPro" id="IPR011990">
    <property type="entry name" value="TPR-like_helical_dom_sf"/>
</dbReference>
<feature type="coiled-coil region" evidence="1">
    <location>
        <begin position="572"/>
        <end position="603"/>
    </location>
</feature>